<keyword evidence="3" id="KW-0472">Membrane</keyword>
<feature type="disulfide bond" evidence="1">
    <location>
        <begin position="236"/>
        <end position="253"/>
    </location>
</feature>
<evidence type="ECO:0000256" key="2">
    <source>
        <dbReference type="SAM" id="MobiDB-lite"/>
    </source>
</evidence>
<reference evidence="5 6" key="1">
    <citation type="submission" date="2023-03" db="EMBL/GenBank/DDBJ databases">
        <title>High-quality genome of Scylla paramamosain provides insights in environmental adaptation.</title>
        <authorList>
            <person name="Zhang L."/>
        </authorList>
    </citation>
    <scope>NUCLEOTIDE SEQUENCE [LARGE SCALE GENOMIC DNA]</scope>
    <source>
        <strain evidence="5">LZ_2023a</strain>
        <tissue evidence="5">Muscle</tissue>
    </source>
</reference>
<keyword evidence="1" id="KW-0245">EGF-like domain</keyword>
<name>A0AAW0U3F4_SCYPA</name>
<dbReference type="InterPro" id="IPR000742">
    <property type="entry name" value="EGF"/>
</dbReference>
<feature type="transmembrane region" description="Helical" evidence="3">
    <location>
        <begin position="269"/>
        <end position="296"/>
    </location>
</feature>
<dbReference type="AlphaFoldDB" id="A0AAW0U3F4"/>
<dbReference type="EMBL" id="JARAKH010000020">
    <property type="protein sequence ID" value="KAK8393936.1"/>
    <property type="molecule type" value="Genomic_DNA"/>
</dbReference>
<dbReference type="EMBL" id="JARAKH010000020">
    <property type="protein sequence ID" value="KAK8393938.1"/>
    <property type="molecule type" value="Genomic_DNA"/>
</dbReference>
<feature type="disulfide bond" evidence="1">
    <location>
        <begin position="255"/>
        <end position="264"/>
    </location>
</feature>
<dbReference type="EMBL" id="JARAKH010000020">
    <property type="protein sequence ID" value="KAK8393937.1"/>
    <property type="molecule type" value="Genomic_DNA"/>
</dbReference>
<dbReference type="Gene3D" id="2.10.25.10">
    <property type="entry name" value="Laminin"/>
    <property type="match status" value="1"/>
</dbReference>
<evidence type="ECO:0000259" key="4">
    <source>
        <dbReference type="PROSITE" id="PS50026"/>
    </source>
</evidence>
<accession>A0AAW0U3F4</accession>
<keyword evidence="3" id="KW-0812">Transmembrane</keyword>
<evidence type="ECO:0000256" key="1">
    <source>
        <dbReference type="PROSITE-ProRule" id="PRU00076"/>
    </source>
</evidence>
<feature type="region of interest" description="Disordered" evidence="2">
    <location>
        <begin position="328"/>
        <end position="377"/>
    </location>
</feature>
<sequence>MKGYEETDTDKTCRGTVKHPSTVTVEEKWDQSYCDKTSDLYIDLFNKMQNLFTEAANERELSEEFRHLDDMDVSPTDNPGACYSRNGERKSLVPLSLTPRDRAKRNVAAVQVVNREADSSLDKLMVETEMVMRRTDNYDSSISSAMEDAVKYVIVNTTYDDELNLTVNEDSITVGEVQNETCVESQCKNTAECYLKEDEALGIMTARCRCLKQYEDIFPFSSPGEVCVEPCTSKYCSNAGTCLRNSTFLFRYCSCNDWRVGETCGVDMVGVLLGGGITIGILTIALLTILITAVAARRRRRRNEVSLERDIATPATVTPQIRGIHRLPSDSQVRIEHEPSSLPRVPPPRPLPPRLPLPERDSPEQSVRSEPLPVHRDPRSDVWFISQNIPRPRLSL</sequence>
<protein>
    <recommendedName>
        <fullName evidence="4">EGF-like domain-containing protein</fullName>
    </recommendedName>
</protein>
<evidence type="ECO:0000313" key="5">
    <source>
        <dbReference type="EMBL" id="KAK8393938.1"/>
    </source>
</evidence>
<keyword evidence="1" id="KW-1015">Disulfide bond</keyword>
<gene>
    <name evidence="5" type="ORF">O3P69_006936</name>
</gene>
<evidence type="ECO:0000256" key="3">
    <source>
        <dbReference type="SAM" id="Phobius"/>
    </source>
</evidence>
<comment type="caution">
    <text evidence="1">Lacks conserved residue(s) required for the propagation of feature annotation.</text>
</comment>
<keyword evidence="6" id="KW-1185">Reference proteome</keyword>
<feature type="compositionally biased region" description="Pro residues" evidence="2">
    <location>
        <begin position="344"/>
        <end position="356"/>
    </location>
</feature>
<dbReference type="PROSITE" id="PS50026">
    <property type="entry name" value="EGF_3"/>
    <property type="match status" value="1"/>
</dbReference>
<organism evidence="5 6">
    <name type="scientific">Scylla paramamosain</name>
    <name type="common">Mud crab</name>
    <dbReference type="NCBI Taxonomy" id="85552"/>
    <lineage>
        <taxon>Eukaryota</taxon>
        <taxon>Metazoa</taxon>
        <taxon>Ecdysozoa</taxon>
        <taxon>Arthropoda</taxon>
        <taxon>Crustacea</taxon>
        <taxon>Multicrustacea</taxon>
        <taxon>Malacostraca</taxon>
        <taxon>Eumalacostraca</taxon>
        <taxon>Eucarida</taxon>
        <taxon>Decapoda</taxon>
        <taxon>Pleocyemata</taxon>
        <taxon>Brachyura</taxon>
        <taxon>Eubrachyura</taxon>
        <taxon>Portunoidea</taxon>
        <taxon>Portunidae</taxon>
        <taxon>Portuninae</taxon>
        <taxon>Scylla</taxon>
    </lineage>
</organism>
<evidence type="ECO:0000313" key="6">
    <source>
        <dbReference type="Proteomes" id="UP001487740"/>
    </source>
</evidence>
<comment type="caution">
    <text evidence="5">The sequence shown here is derived from an EMBL/GenBank/DDBJ whole genome shotgun (WGS) entry which is preliminary data.</text>
</comment>
<dbReference type="PROSITE" id="PS00022">
    <property type="entry name" value="EGF_1"/>
    <property type="match status" value="1"/>
</dbReference>
<proteinExistence type="predicted"/>
<keyword evidence="3" id="KW-1133">Transmembrane helix</keyword>
<feature type="domain" description="EGF-like" evidence="4">
    <location>
        <begin position="228"/>
        <end position="265"/>
    </location>
</feature>
<dbReference type="Proteomes" id="UP001487740">
    <property type="component" value="Unassembled WGS sequence"/>
</dbReference>